<dbReference type="SMART" id="SM00450">
    <property type="entry name" value="RHOD"/>
    <property type="match status" value="2"/>
</dbReference>
<proteinExistence type="predicted"/>
<evidence type="ECO:0000256" key="3">
    <source>
        <dbReference type="SAM" id="SignalP"/>
    </source>
</evidence>
<evidence type="ECO:0000313" key="5">
    <source>
        <dbReference type="EMBL" id="RZS64964.1"/>
    </source>
</evidence>
<feature type="signal peptide" evidence="3">
    <location>
        <begin position="1"/>
        <end position="27"/>
    </location>
</feature>
<dbReference type="Pfam" id="PF00581">
    <property type="entry name" value="Rhodanese"/>
    <property type="match status" value="2"/>
</dbReference>
<dbReference type="EMBL" id="SGWZ01000007">
    <property type="protein sequence ID" value="RZS64964.1"/>
    <property type="molecule type" value="Genomic_DNA"/>
</dbReference>
<keyword evidence="1" id="KW-0677">Repeat</keyword>
<dbReference type="InterPro" id="IPR036873">
    <property type="entry name" value="Rhodanese-like_dom_sf"/>
</dbReference>
<dbReference type="RefSeq" id="WP_068370252.1">
    <property type="nucleotide sequence ID" value="NZ_CBCSEB010000005.1"/>
</dbReference>
<dbReference type="AlphaFoldDB" id="A0A4Q7MAM1"/>
<dbReference type="SUPFAM" id="SSF52821">
    <property type="entry name" value="Rhodanese/Cell cycle control phosphatase"/>
    <property type="match status" value="2"/>
</dbReference>
<keyword evidence="3" id="KW-0732">Signal</keyword>
<evidence type="ECO:0000259" key="4">
    <source>
        <dbReference type="PROSITE" id="PS50206"/>
    </source>
</evidence>
<keyword evidence="5" id="KW-0670">Pyruvate</keyword>
<evidence type="ECO:0000256" key="2">
    <source>
        <dbReference type="SAM" id="MobiDB-lite"/>
    </source>
</evidence>
<dbReference type="Gene3D" id="3.40.250.10">
    <property type="entry name" value="Rhodanese-like domain"/>
    <property type="match status" value="2"/>
</dbReference>
<dbReference type="CDD" id="cd01448">
    <property type="entry name" value="TST_Repeat_1"/>
    <property type="match status" value="1"/>
</dbReference>
<dbReference type="Proteomes" id="UP000292039">
    <property type="component" value="Unassembled WGS sequence"/>
</dbReference>
<accession>A0A4Q7MAM1</accession>
<comment type="caution">
    <text evidence="5">The sequence shown here is derived from an EMBL/GenBank/DDBJ whole genome shotgun (WGS) entry which is preliminary data.</text>
</comment>
<dbReference type="PANTHER" id="PTHR43855:SF1">
    <property type="entry name" value="THIOSULFATE SULFURTRANSFERASE"/>
    <property type="match status" value="1"/>
</dbReference>
<dbReference type="PANTHER" id="PTHR43855">
    <property type="entry name" value="THIOSULFATE SULFURTRANSFERASE"/>
    <property type="match status" value="1"/>
</dbReference>
<keyword evidence="5" id="KW-0808">Transferase</keyword>
<reference evidence="5 6" key="1">
    <citation type="submission" date="2019-02" db="EMBL/GenBank/DDBJ databases">
        <title>Genomic Encyclopedia of Type Strains, Phase IV (KMG-IV): sequencing the most valuable type-strain genomes for metagenomic binning, comparative biology and taxonomic classification.</title>
        <authorList>
            <person name="Goeker M."/>
        </authorList>
    </citation>
    <scope>NUCLEOTIDE SEQUENCE [LARGE SCALE GENOMIC DNA]</scope>
    <source>
        <strain evidence="5 6">DSM 16618</strain>
    </source>
</reference>
<evidence type="ECO:0000313" key="6">
    <source>
        <dbReference type="Proteomes" id="UP000292039"/>
    </source>
</evidence>
<gene>
    <name evidence="5" type="ORF">EV679_3317</name>
</gene>
<feature type="chain" id="PRO_5030098116" evidence="3">
    <location>
        <begin position="28"/>
        <end position="317"/>
    </location>
</feature>
<dbReference type="OrthoDB" id="9781034at2"/>
<feature type="region of interest" description="Disordered" evidence="2">
    <location>
        <begin position="294"/>
        <end position="317"/>
    </location>
</feature>
<name>A0A4Q7MAM1_9BURK</name>
<dbReference type="PROSITE" id="PS50206">
    <property type="entry name" value="RHODANESE_3"/>
    <property type="match status" value="2"/>
</dbReference>
<dbReference type="GO" id="GO:0016740">
    <property type="term" value="F:transferase activity"/>
    <property type="evidence" value="ECO:0007669"/>
    <property type="project" value="UniProtKB-KW"/>
</dbReference>
<dbReference type="InterPro" id="IPR001763">
    <property type="entry name" value="Rhodanese-like_dom"/>
</dbReference>
<feature type="domain" description="Rhodanese" evidence="4">
    <location>
        <begin position="42"/>
        <end position="153"/>
    </location>
</feature>
<sequence>MKHAILTTVLKGGAALFMAACSLQAAASQPVLDPAALNELRTAPETRIIDIRPPEQYQAGHVPGALSAPYGSWRGPANSPGQLPPLTRLAEQLRQLGLDQGSHAIVVSSGADITDFGAAARVYWTLKYLGLENLSVLNGGMHAWQDAGLPQEQAAASVAASQYEPVLNTAILATQDDVQAQIGNPEARLVDARPKNFFLGQVKAPTASTPGTIHGAVNLEHSVWFEPGTTRIVGAEQAREIARQHFPEVADDTIAFCNTGHWAATDWFALSELAGLPNVRMYPESLADWTNADAPLPMDNEPGRGSQIGNKIKSLFN</sequence>
<protein>
    <submittedName>
        <fullName evidence="5">Thiosulfate/3-mercaptopyruvate sulfurtransferase</fullName>
    </submittedName>
</protein>
<organism evidence="5 6">
    <name type="scientific">Kerstersia gyiorum</name>
    <dbReference type="NCBI Taxonomy" id="206506"/>
    <lineage>
        <taxon>Bacteria</taxon>
        <taxon>Pseudomonadati</taxon>
        <taxon>Pseudomonadota</taxon>
        <taxon>Betaproteobacteria</taxon>
        <taxon>Burkholderiales</taxon>
        <taxon>Alcaligenaceae</taxon>
        <taxon>Kerstersia</taxon>
    </lineage>
</organism>
<dbReference type="InterPro" id="IPR051126">
    <property type="entry name" value="Thiosulfate_sulfurtransferase"/>
</dbReference>
<feature type="domain" description="Rhodanese" evidence="4">
    <location>
        <begin position="183"/>
        <end position="294"/>
    </location>
</feature>
<evidence type="ECO:0000256" key="1">
    <source>
        <dbReference type="ARBA" id="ARBA00022737"/>
    </source>
</evidence>